<feature type="compositionally biased region" description="Low complexity" evidence="4">
    <location>
        <begin position="1"/>
        <end position="13"/>
    </location>
</feature>
<dbReference type="SMART" id="SM00353">
    <property type="entry name" value="HLH"/>
    <property type="match status" value="1"/>
</dbReference>
<name>A0A9W7XV15_9FUNG</name>
<dbReference type="InterPro" id="IPR011598">
    <property type="entry name" value="bHLH_dom"/>
</dbReference>
<gene>
    <name evidence="6" type="primary">CBF1</name>
    <name evidence="6" type="ORF">LPJ61_006049</name>
</gene>
<dbReference type="PROSITE" id="PS50888">
    <property type="entry name" value="BHLH"/>
    <property type="match status" value="1"/>
</dbReference>
<evidence type="ECO:0000256" key="4">
    <source>
        <dbReference type="SAM" id="MobiDB-lite"/>
    </source>
</evidence>
<accession>A0A9W7XV15</accession>
<dbReference type="CDD" id="cd11398">
    <property type="entry name" value="bHLHzip_scCBP1"/>
    <property type="match status" value="1"/>
</dbReference>
<dbReference type="AlphaFoldDB" id="A0A9W7XV15"/>
<protein>
    <submittedName>
        <fullName evidence="6">Basic helix-loop-helix protein</fullName>
    </submittedName>
</protein>
<evidence type="ECO:0000259" key="5">
    <source>
        <dbReference type="PROSITE" id="PS50888"/>
    </source>
</evidence>
<dbReference type="Pfam" id="PF00010">
    <property type="entry name" value="HLH"/>
    <property type="match status" value="1"/>
</dbReference>
<dbReference type="OrthoDB" id="71302at2759"/>
<keyword evidence="2" id="KW-0539">Nucleus</keyword>
<dbReference type="GO" id="GO:0003700">
    <property type="term" value="F:DNA-binding transcription factor activity"/>
    <property type="evidence" value="ECO:0007669"/>
    <property type="project" value="InterPro"/>
</dbReference>
<keyword evidence="1" id="KW-0238">DNA-binding</keyword>
<dbReference type="PANTHER" id="PTHR47787:SF1">
    <property type="entry name" value="CENTROMERE-BINDING PROTEIN 1"/>
    <property type="match status" value="1"/>
</dbReference>
<evidence type="ECO:0000256" key="2">
    <source>
        <dbReference type="ARBA" id="ARBA00023242"/>
    </source>
</evidence>
<dbReference type="PANTHER" id="PTHR47787">
    <property type="entry name" value="CENTROMERE-BINDING PROTEIN 1"/>
    <property type="match status" value="1"/>
</dbReference>
<reference evidence="6" key="1">
    <citation type="submission" date="2022-07" db="EMBL/GenBank/DDBJ databases">
        <title>Phylogenomic reconstructions and comparative analyses of Kickxellomycotina fungi.</title>
        <authorList>
            <person name="Reynolds N.K."/>
            <person name="Stajich J.E."/>
            <person name="Barry K."/>
            <person name="Grigoriev I.V."/>
            <person name="Crous P."/>
            <person name="Smith M.E."/>
        </authorList>
    </citation>
    <scope>NUCLEOTIDE SEQUENCE</scope>
    <source>
        <strain evidence="6">BCRC 34381</strain>
    </source>
</reference>
<dbReference type="EMBL" id="JANBOI010002509">
    <property type="protein sequence ID" value="KAJ1721381.1"/>
    <property type="molecule type" value="Genomic_DNA"/>
</dbReference>
<evidence type="ECO:0000313" key="6">
    <source>
        <dbReference type="EMBL" id="KAJ1721381.1"/>
    </source>
</evidence>
<feature type="region of interest" description="Disordered" evidence="4">
    <location>
        <begin position="184"/>
        <end position="238"/>
    </location>
</feature>
<evidence type="ECO:0000313" key="7">
    <source>
        <dbReference type="Proteomes" id="UP001143981"/>
    </source>
</evidence>
<organism evidence="6 7">
    <name type="scientific">Coemansia biformis</name>
    <dbReference type="NCBI Taxonomy" id="1286918"/>
    <lineage>
        <taxon>Eukaryota</taxon>
        <taxon>Fungi</taxon>
        <taxon>Fungi incertae sedis</taxon>
        <taxon>Zoopagomycota</taxon>
        <taxon>Kickxellomycotina</taxon>
        <taxon>Kickxellomycetes</taxon>
        <taxon>Kickxellales</taxon>
        <taxon>Kickxellaceae</taxon>
        <taxon>Coemansia</taxon>
    </lineage>
</organism>
<keyword evidence="3" id="KW-0175">Coiled coil</keyword>
<evidence type="ECO:0000256" key="3">
    <source>
        <dbReference type="SAM" id="Coils"/>
    </source>
</evidence>
<feature type="domain" description="BHLH" evidence="5">
    <location>
        <begin position="91"/>
        <end position="139"/>
    </location>
</feature>
<dbReference type="GO" id="GO:0005634">
    <property type="term" value="C:nucleus"/>
    <property type="evidence" value="ECO:0007669"/>
    <property type="project" value="TreeGrafter"/>
</dbReference>
<dbReference type="SUPFAM" id="SSF47459">
    <property type="entry name" value="HLH, helix-loop-helix DNA-binding domain"/>
    <property type="match status" value="1"/>
</dbReference>
<dbReference type="GO" id="GO:0046983">
    <property type="term" value="F:protein dimerization activity"/>
    <property type="evidence" value="ECO:0007669"/>
    <property type="project" value="InterPro"/>
</dbReference>
<sequence length="238" mass="25547">MSTSSPSSSVLLTVEDKGPSTRGAGQYTAIAPRGTGGPTAIAPAPESRTDGFGGEGDIVDDEVETGDGMVVKRRRGSKDVTEPGSPEWHRLRRDSHKEVERRRREVINGGIDRLADLVPGAEKNKGRIIAQAVDYIHRLRTNEEKNIEKWTIEKLLADQAIAELTSQVEQLRAENKQLREWVDAKGGPVGLGEDAAADADDADLPADEHGSADGEAEPGLGASSPKKKPKKSKKKRSG</sequence>
<comment type="caution">
    <text evidence="6">The sequence shown here is derived from an EMBL/GenBank/DDBJ whole genome shotgun (WGS) entry which is preliminary data.</text>
</comment>
<feature type="compositionally biased region" description="Basic residues" evidence="4">
    <location>
        <begin position="225"/>
        <end position="238"/>
    </location>
</feature>
<evidence type="ECO:0000256" key="1">
    <source>
        <dbReference type="ARBA" id="ARBA00023125"/>
    </source>
</evidence>
<feature type="compositionally biased region" description="Acidic residues" evidence="4">
    <location>
        <begin position="195"/>
        <end position="205"/>
    </location>
</feature>
<feature type="region of interest" description="Disordered" evidence="4">
    <location>
        <begin position="1"/>
        <end position="62"/>
    </location>
</feature>
<dbReference type="GO" id="GO:0003677">
    <property type="term" value="F:DNA binding"/>
    <property type="evidence" value="ECO:0007669"/>
    <property type="project" value="UniProtKB-KW"/>
</dbReference>
<feature type="coiled-coil region" evidence="3">
    <location>
        <begin position="154"/>
        <end position="181"/>
    </location>
</feature>
<dbReference type="InterPro" id="IPR036638">
    <property type="entry name" value="HLH_DNA-bd_sf"/>
</dbReference>
<dbReference type="Gene3D" id="4.10.280.10">
    <property type="entry name" value="Helix-loop-helix DNA-binding domain"/>
    <property type="match status" value="1"/>
</dbReference>
<proteinExistence type="predicted"/>
<keyword evidence="7" id="KW-1185">Reference proteome</keyword>
<dbReference type="Proteomes" id="UP001143981">
    <property type="component" value="Unassembled WGS sequence"/>
</dbReference>
<dbReference type="InterPro" id="IPR047206">
    <property type="entry name" value="bHLHzip_scCBP1-like"/>
</dbReference>